<dbReference type="Proteomes" id="UP000037558">
    <property type="component" value="Unassembled WGS sequence"/>
</dbReference>
<keyword evidence="2" id="KW-1185">Reference proteome</keyword>
<gene>
    <name evidence="1" type="ORF">AMD01_04510</name>
</gene>
<name>A0A0M0LC07_9BACI</name>
<dbReference type="PIRSF" id="PIRSF010603">
    <property type="entry name" value="UCP010603"/>
    <property type="match status" value="1"/>
</dbReference>
<sequence length="105" mass="11817">MVEICVYGAEIICASCVNMPSSKDTYEWIEAAVGRKYPSQPFTLTYIDIYSPPADDEEKKAFAARVIEEDLFFPVIVIKGEIIGEGSPRLKDIYSEMEKHGYLAN</sequence>
<dbReference type="SUPFAM" id="SSF52833">
    <property type="entry name" value="Thioredoxin-like"/>
    <property type="match status" value="1"/>
</dbReference>
<dbReference type="RefSeq" id="WP_053400268.1">
    <property type="nucleotide sequence ID" value="NZ_JAUKEN010000003.1"/>
</dbReference>
<dbReference type="Pfam" id="PF07315">
    <property type="entry name" value="DUF1462"/>
    <property type="match status" value="1"/>
</dbReference>
<comment type="caution">
    <text evidence="1">The sequence shown here is derived from an EMBL/GenBank/DDBJ whole genome shotgun (WGS) entry which is preliminary data.</text>
</comment>
<dbReference type="STRING" id="284581.AMD01_04510"/>
<organism evidence="1 2">
    <name type="scientific">Priestia koreensis</name>
    <dbReference type="NCBI Taxonomy" id="284581"/>
    <lineage>
        <taxon>Bacteria</taxon>
        <taxon>Bacillati</taxon>
        <taxon>Bacillota</taxon>
        <taxon>Bacilli</taxon>
        <taxon>Bacillales</taxon>
        <taxon>Bacillaceae</taxon>
        <taxon>Priestia</taxon>
    </lineage>
</organism>
<accession>A0A0M0LC07</accession>
<proteinExistence type="predicted"/>
<dbReference type="Gene3D" id="3.40.30.30">
    <property type="entry name" value="Hypothetical protein sa0798"/>
    <property type="match status" value="1"/>
</dbReference>
<protein>
    <submittedName>
        <fullName evidence="1">Disulfide oxidoreductase</fullName>
    </submittedName>
</protein>
<dbReference type="EMBL" id="LILC01000005">
    <property type="protein sequence ID" value="KOO48546.1"/>
    <property type="molecule type" value="Genomic_DNA"/>
</dbReference>
<dbReference type="InterPro" id="IPR038218">
    <property type="entry name" value="YuzD-like_sp"/>
</dbReference>
<dbReference type="InterPro" id="IPR036249">
    <property type="entry name" value="Thioredoxin-like_sf"/>
</dbReference>
<dbReference type="InterPro" id="IPR009190">
    <property type="entry name" value="DUF1462"/>
</dbReference>
<evidence type="ECO:0000313" key="2">
    <source>
        <dbReference type="Proteomes" id="UP000037558"/>
    </source>
</evidence>
<dbReference type="AlphaFoldDB" id="A0A0M0LC07"/>
<dbReference type="PATRIC" id="fig|284581.3.peg.156"/>
<reference evidence="2" key="1">
    <citation type="submission" date="2015-08" db="EMBL/GenBank/DDBJ databases">
        <title>Fjat-14210 dsm16467.</title>
        <authorList>
            <person name="Liu B."/>
            <person name="Wang J."/>
            <person name="Zhu Y."/>
            <person name="Liu G."/>
            <person name="Chen Q."/>
            <person name="Chen Z."/>
            <person name="Lan J."/>
            <person name="Che J."/>
            <person name="Ge C."/>
            <person name="Shi H."/>
            <person name="Pan Z."/>
            <person name="Liu X."/>
        </authorList>
    </citation>
    <scope>NUCLEOTIDE SEQUENCE [LARGE SCALE GENOMIC DNA]</scope>
    <source>
        <strain evidence="2">DSM 16467</strain>
    </source>
</reference>
<evidence type="ECO:0000313" key="1">
    <source>
        <dbReference type="EMBL" id="KOO48546.1"/>
    </source>
</evidence>